<protein>
    <submittedName>
        <fullName evidence="9">NADH:quinone oxidoreductase</fullName>
    </submittedName>
</protein>
<evidence type="ECO:0000256" key="1">
    <source>
        <dbReference type="ARBA" id="ARBA00022448"/>
    </source>
</evidence>
<dbReference type="SUPFAM" id="SSF63380">
    <property type="entry name" value="Riboflavin synthase domain-like"/>
    <property type="match status" value="1"/>
</dbReference>
<feature type="domain" description="FAD-binding FR-type" evidence="8">
    <location>
        <begin position="308"/>
        <end position="414"/>
    </location>
</feature>
<dbReference type="InterPro" id="IPR039261">
    <property type="entry name" value="FNR_nucleotide-bd"/>
</dbReference>
<keyword evidence="5" id="KW-0830">Ubiquinone</keyword>
<dbReference type="InterPro" id="IPR017938">
    <property type="entry name" value="Riboflavin_synthase-like_b-brl"/>
</dbReference>
<evidence type="ECO:0000313" key="9">
    <source>
        <dbReference type="EMBL" id="RUO52036.1"/>
    </source>
</evidence>
<dbReference type="PANTHER" id="PTHR43644:SF1">
    <property type="entry name" value="NAD(P)H-FLAVIN REDUCTASE"/>
    <property type="match status" value="1"/>
</dbReference>
<evidence type="ECO:0000259" key="8">
    <source>
        <dbReference type="PROSITE" id="PS51384"/>
    </source>
</evidence>
<evidence type="ECO:0000256" key="5">
    <source>
        <dbReference type="ARBA" id="ARBA00023075"/>
    </source>
</evidence>
<keyword evidence="3" id="KW-0274">FAD</keyword>
<gene>
    <name evidence="9" type="ORF">CWI69_10375</name>
</gene>
<evidence type="ECO:0000256" key="4">
    <source>
        <dbReference type="ARBA" id="ARBA00023004"/>
    </source>
</evidence>
<keyword evidence="2" id="KW-0285">Flavoprotein</keyword>
<dbReference type="PROSITE" id="PS51384">
    <property type="entry name" value="FAD_FR"/>
    <property type="match status" value="1"/>
</dbReference>
<dbReference type="Gene3D" id="2.40.30.10">
    <property type="entry name" value="Translation factors"/>
    <property type="match status" value="1"/>
</dbReference>
<dbReference type="InterPro" id="IPR017927">
    <property type="entry name" value="FAD-bd_FR_type"/>
</dbReference>
<dbReference type="Pfam" id="PF00175">
    <property type="entry name" value="NAD_binding_1"/>
    <property type="match status" value="1"/>
</dbReference>
<keyword evidence="1" id="KW-0813">Transport</keyword>
<dbReference type="SUPFAM" id="SSF54292">
    <property type="entry name" value="2Fe-2S ferredoxin-like"/>
    <property type="match status" value="1"/>
</dbReference>
<dbReference type="GO" id="GO:0016491">
    <property type="term" value="F:oxidoreductase activity"/>
    <property type="evidence" value="ECO:0007669"/>
    <property type="project" value="InterPro"/>
</dbReference>
<dbReference type="RefSeq" id="WP_126764137.1">
    <property type="nucleotide sequence ID" value="NZ_JBHLTZ010000010.1"/>
</dbReference>
<dbReference type="PANTHER" id="PTHR43644">
    <property type="entry name" value="NA(+)-TRANSLOCATING NADH-QUINONE REDUCTASE SUBUNIT"/>
    <property type="match status" value="1"/>
</dbReference>
<keyword evidence="4" id="KW-0408">Iron</keyword>
<dbReference type="EMBL" id="PIPW01000003">
    <property type="protein sequence ID" value="RUO52036.1"/>
    <property type="molecule type" value="Genomic_DNA"/>
</dbReference>
<dbReference type="InterPro" id="IPR001709">
    <property type="entry name" value="Flavoprot_Pyr_Nucl_cyt_Rdtase"/>
</dbReference>
<evidence type="ECO:0000259" key="7">
    <source>
        <dbReference type="PROSITE" id="PS51085"/>
    </source>
</evidence>
<dbReference type="InterPro" id="IPR012675">
    <property type="entry name" value="Beta-grasp_dom_sf"/>
</dbReference>
<dbReference type="PRINTS" id="PR00410">
    <property type="entry name" value="PHEHYDRXLASE"/>
</dbReference>
<evidence type="ECO:0000256" key="6">
    <source>
        <dbReference type="ARBA" id="ARBA00034078"/>
    </source>
</evidence>
<dbReference type="InterPro" id="IPR008333">
    <property type="entry name" value="Cbr1-like_FAD-bd_dom"/>
</dbReference>
<dbReference type="InterPro" id="IPR001433">
    <property type="entry name" value="OxRdtase_FAD/NAD-bd"/>
</dbReference>
<dbReference type="InterPro" id="IPR036010">
    <property type="entry name" value="2Fe-2S_ferredoxin-like_sf"/>
</dbReference>
<proteinExistence type="predicted"/>
<dbReference type="Gene3D" id="3.10.20.30">
    <property type="match status" value="1"/>
</dbReference>
<dbReference type="Pfam" id="PF00970">
    <property type="entry name" value="FAD_binding_6"/>
    <property type="match status" value="1"/>
</dbReference>
<evidence type="ECO:0000256" key="2">
    <source>
        <dbReference type="ARBA" id="ARBA00022630"/>
    </source>
</evidence>
<reference evidence="10" key="1">
    <citation type="journal article" date="2018" name="Front. Microbiol.">
        <title>Genome-Based Analysis Reveals the Taxonomy and Diversity of the Family Idiomarinaceae.</title>
        <authorList>
            <person name="Liu Y."/>
            <person name="Lai Q."/>
            <person name="Shao Z."/>
        </authorList>
    </citation>
    <scope>NUCLEOTIDE SEQUENCE [LARGE SCALE GENOMIC DNA]</scope>
    <source>
        <strain evidence="10">BH195</strain>
    </source>
</reference>
<dbReference type="Gene3D" id="3.40.50.80">
    <property type="entry name" value="Nucleotide-binding domain of ferredoxin-NADP reductase (FNR) module"/>
    <property type="match status" value="1"/>
</dbReference>
<keyword evidence="10" id="KW-1185">Reference proteome</keyword>
<comment type="caution">
    <text evidence="9">The sequence shown here is derived from an EMBL/GenBank/DDBJ whole genome shotgun (WGS) entry which is preliminary data.</text>
</comment>
<dbReference type="InterPro" id="IPR005625">
    <property type="entry name" value="PepSY-ass_TM"/>
</dbReference>
<dbReference type="OrthoDB" id="9806195at2"/>
<evidence type="ECO:0000313" key="10">
    <source>
        <dbReference type="Proteomes" id="UP000287198"/>
    </source>
</evidence>
<dbReference type="Pfam" id="PF00111">
    <property type="entry name" value="Fer2"/>
    <property type="match status" value="1"/>
</dbReference>
<organism evidence="9 10">
    <name type="scientific">Pseudidiomarina halophila</name>
    <dbReference type="NCBI Taxonomy" id="1449799"/>
    <lineage>
        <taxon>Bacteria</taxon>
        <taxon>Pseudomonadati</taxon>
        <taxon>Pseudomonadota</taxon>
        <taxon>Gammaproteobacteria</taxon>
        <taxon>Alteromonadales</taxon>
        <taxon>Idiomarinaceae</taxon>
        <taxon>Pseudidiomarina</taxon>
    </lineage>
</organism>
<sequence length="546" mass="60069">MMRFMQWLHRWVSLILIVQVVLWLSSGLFFAFTGHHGMSGHQYMEHQHPPMLVDAAPQVGIETVHSEYPDAKTIQLSSVMGIGQYVVTLNDSTVYINANTGTAWETDADLAREIALSSYNGPGEVEQVTPVTGSEEIVGWDDAGFRIDMADDLNTRIYVEAASGQVVDHRNTPWTIADWAFRLHFMDYSGERSFNHLLIWSAGLFALWFSLSGLILLGRNVAQGDFNPRRKATMLEHLQKTGQPVASSCGGGGTCGLCKVTLHGEQLPQPSAAEKAMLSPAELNAGLRLSCQHRVNDKVEIELPNENVATVELQLASKRQLTPSIVELTFSSEQAIDYEAGQFLQFLIPHQEEVLTRHYSVATKADPHKLVFTVRQMPSPSEGVPPGVGSTYLCNLSVGDRIEAIGPFGDFVLTEASPRTQLFIGGGAGIAPLRALLQTEQDTSQPRPCVFFYGARHTSELCYRDEFEQHSGIAYTPVLSEPETSDAWQGATGFVHETVATWLASQDVTAIDVYVCGPPPMLKATMTMLAEAGVPRDRIRFDDFGI</sequence>
<dbReference type="InterPro" id="IPR001041">
    <property type="entry name" value="2Fe-2S_ferredoxin-type"/>
</dbReference>
<feature type="domain" description="2Fe-2S ferredoxin-type" evidence="7">
    <location>
        <begin position="212"/>
        <end position="307"/>
    </location>
</feature>
<evidence type="ECO:0000256" key="3">
    <source>
        <dbReference type="ARBA" id="ARBA00022827"/>
    </source>
</evidence>
<comment type="cofactor">
    <cofactor evidence="6">
        <name>[2Fe-2S] cluster</name>
        <dbReference type="ChEBI" id="CHEBI:190135"/>
    </cofactor>
</comment>
<dbReference type="PRINTS" id="PR00371">
    <property type="entry name" value="FPNCR"/>
</dbReference>
<name>A0A432XTI7_9GAMM</name>
<dbReference type="SUPFAM" id="SSF52343">
    <property type="entry name" value="Ferredoxin reductase-like, C-terminal NADP-linked domain"/>
    <property type="match status" value="1"/>
</dbReference>
<dbReference type="Pfam" id="PF03929">
    <property type="entry name" value="PepSY_TM"/>
    <property type="match status" value="1"/>
</dbReference>
<dbReference type="GO" id="GO:0051536">
    <property type="term" value="F:iron-sulfur cluster binding"/>
    <property type="evidence" value="ECO:0007669"/>
    <property type="project" value="InterPro"/>
</dbReference>
<dbReference type="AlphaFoldDB" id="A0A432XTI7"/>
<dbReference type="Proteomes" id="UP000287198">
    <property type="component" value="Unassembled WGS sequence"/>
</dbReference>
<accession>A0A432XTI7</accession>
<dbReference type="PROSITE" id="PS51085">
    <property type="entry name" value="2FE2S_FER_2"/>
    <property type="match status" value="1"/>
</dbReference>